<evidence type="ECO:0000256" key="1">
    <source>
        <dbReference type="SAM" id="MobiDB-lite"/>
    </source>
</evidence>
<feature type="region of interest" description="Disordered" evidence="1">
    <location>
        <begin position="331"/>
        <end position="374"/>
    </location>
</feature>
<accession>A0A2H0W7B3</accession>
<comment type="caution">
    <text evidence="2">The sequence shown here is derived from an EMBL/GenBank/DDBJ whole genome shotgun (WGS) entry which is preliminary data.</text>
</comment>
<reference evidence="3" key="1">
    <citation type="submission" date="2017-09" db="EMBL/GenBank/DDBJ databases">
        <title>Depth-based differentiation of microbial function through sediment-hosted aquifers and enrichment of novel symbionts in the deep terrestrial subsurface.</title>
        <authorList>
            <person name="Probst A.J."/>
            <person name="Ladd B."/>
            <person name="Jarett J.K."/>
            <person name="Geller-Mcgrath D.E."/>
            <person name="Sieber C.M.K."/>
            <person name="Emerson J.B."/>
            <person name="Anantharaman K."/>
            <person name="Thomas B.C."/>
            <person name="Malmstrom R."/>
            <person name="Stieglmeier M."/>
            <person name="Klingl A."/>
            <person name="Woyke T."/>
            <person name="Ryan C.M."/>
            <person name="Banfield J.F."/>
        </authorList>
    </citation>
    <scope>NUCLEOTIDE SEQUENCE [LARGE SCALE GENOMIC DNA]</scope>
</reference>
<feature type="compositionally biased region" description="Polar residues" evidence="1">
    <location>
        <begin position="118"/>
        <end position="135"/>
    </location>
</feature>
<protein>
    <submittedName>
        <fullName evidence="2">Uncharacterized protein</fullName>
    </submittedName>
</protein>
<dbReference type="Proteomes" id="UP000231382">
    <property type="component" value="Unassembled WGS sequence"/>
</dbReference>
<name>A0A2H0W7B3_9BACT</name>
<evidence type="ECO:0000313" key="2">
    <source>
        <dbReference type="EMBL" id="PIS07972.1"/>
    </source>
</evidence>
<dbReference type="AlphaFoldDB" id="A0A2H0W7B3"/>
<gene>
    <name evidence="2" type="ORF">COT78_00615</name>
</gene>
<feature type="region of interest" description="Disordered" evidence="1">
    <location>
        <begin position="1"/>
        <end position="48"/>
    </location>
</feature>
<evidence type="ECO:0000313" key="3">
    <source>
        <dbReference type="Proteomes" id="UP000231382"/>
    </source>
</evidence>
<organism evidence="2 3">
    <name type="scientific">Candidatus Berkelbacteria bacterium CG10_big_fil_rev_8_21_14_0_10_43_13</name>
    <dbReference type="NCBI Taxonomy" id="1974514"/>
    <lineage>
        <taxon>Bacteria</taxon>
        <taxon>Candidatus Berkelbacteria</taxon>
    </lineage>
</organism>
<feature type="compositionally biased region" description="Acidic residues" evidence="1">
    <location>
        <begin position="18"/>
        <end position="32"/>
    </location>
</feature>
<sequence length="374" mass="40374">MPEVLSYNPEDETKLDEGTEVEESENPPDEAGVDSVPADETVEAEHSPDYQQLQAKLAELDDKASLALVKAIGVTAVGVVSGLAAFYPGVAVSLLASSMAGRKFRAIKSEADSLRQTLSARESQNADITEEQPSVGQKEEQSGVEQNEEVGQKIAQFLDDCCPPGTRGLYNVKINSDGTAKLEWKSYDSGPLKIEKPFSESETIPPEITEIDHLVIGEGIHEFRASNLIEVDEIMGGQNLSVFDSPQLQSVNLFKLQGPVAINCPNLSSIVKLKISKFNFRDSRFGSLEKIRESIGVNGFSAGLATRMFGIGKDHLPDRIRDYLNSLGTNNPNPKSISLARGEDVPNPASISPVGGNSRQADGDLSMVEPEDKT</sequence>
<dbReference type="EMBL" id="PEZW01000006">
    <property type="protein sequence ID" value="PIS07972.1"/>
    <property type="molecule type" value="Genomic_DNA"/>
</dbReference>
<proteinExistence type="predicted"/>
<feature type="region of interest" description="Disordered" evidence="1">
    <location>
        <begin position="118"/>
        <end position="148"/>
    </location>
</feature>